<dbReference type="InterPro" id="IPR002793">
    <property type="entry name" value="Endonuclease_NucS"/>
</dbReference>
<keyword evidence="3" id="KW-0378">Hydrolase</keyword>
<dbReference type="InterPro" id="IPR048301">
    <property type="entry name" value="NucS_C"/>
</dbReference>
<dbReference type="CDD" id="cd22341">
    <property type="entry name" value="NucS-like"/>
    <property type="match status" value="1"/>
</dbReference>
<gene>
    <name evidence="3" type="ORF">MKI86_22275</name>
</gene>
<keyword evidence="4" id="KW-1185">Reference proteome</keyword>
<keyword evidence="1" id="KW-0238">DNA-binding</keyword>
<reference evidence="3 4" key="1">
    <citation type="submission" date="2022-02" db="EMBL/GenBank/DDBJ databases">
        <title>Shinella B3.7 sp. nov., isolated from Sediment (Zhairuo Island).</title>
        <authorList>
            <person name="Chen G."/>
        </authorList>
    </citation>
    <scope>NUCLEOTIDE SEQUENCE [LARGE SCALE GENOMIC DNA]</scope>
    <source>
        <strain evidence="3 4">B3.7</strain>
    </source>
</reference>
<dbReference type="Proteomes" id="UP001201844">
    <property type="component" value="Unassembled WGS sequence"/>
</dbReference>
<dbReference type="EMBL" id="JAKVIN010000012">
    <property type="protein sequence ID" value="MCJ8151867.1"/>
    <property type="molecule type" value="Genomic_DNA"/>
</dbReference>
<sequence length="234" mass="25944">MIQRHSVVIAKDDGGLEVYPLKQWLRQNPDHLPAGMDGTRNTSHQLRAALRQAGWTMQETPDEIRMIFPGHSARVDMVDEVLGGADEPVRDDGDEGIPYFSLEYQLRDFLASNLSSIDFGGRKLSIYVDPAGRDGVEYPTAVGPIDILAVDETGAFFVFELKRAQSADRALGQIARYMGWVKQTIGRDKDVSGIIVSKSVSRNLKYGRTVVPNVYLFEYAVSFSVTPAHDIDPA</sequence>
<keyword evidence="3" id="KW-0540">Nuclease</keyword>
<comment type="caution">
    <text evidence="3">The sequence shown here is derived from an EMBL/GenBank/DDBJ whole genome shotgun (WGS) entry which is preliminary data.</text>
</comment>
<accession>A0ABT0CTE1</accession>
<dbReference type="Gene3D" id="3.40.1350.10">
    <property type="match status" value="1"/>
</dbReference>
<dbReference type="RefSeq" id="WP_241605459.1">
    <property type="nucleotide sequence ID" value="NZ_JAKVIN010000012.1"/>
</dbReference>
<dbReference type="InterPro" id="IPR011856">
    <property type="entry name" value="tRNA_endonuc-like_dom_sf"/>
</dbReference>
<dbReference type="GO" id="GO:0004519">
    <property type="term" value="F:endonuclease activity"/>
    <property type="evidence" value="ECO:0007669"/>
    <property type="project" value="UniProtKB-KW"/>
</dbReference>
<proteinExistence type="predicted"/>
<evidence type="ECO:0000256" key="1">
    <source>
        <dbReference type="ARBA" id="ARBA00023125"/>
    </source>
</evidence>
<dbReference type="Pfam" id="PF01939">
    <property type="entry name" value="NucS_C"/>
    <property type="match status" value="1"/>
</dbReference>
<name>A0ABT0CTE1_9HYPH</name>
<evidence type="ECO:0000259" key="2">
    <source>
        <dbReference type="Pfam" id="PF01939"/>
    </source>
</evidence>
<feature type="domain" description="Endonuclease NucS C-terminal" evidence="2">
    <location>
        <begin position="137"/>
        <end position="202"/>
    </location>
</feature>
<protein>
    <submittedName>
        <fullName evidence="3">Endonuclease NucS</fullName>
    </submittedName>
</protein>
<evidence type="ECO:0000313" key="4">
    <source>
        <dbReference type="Proteomes" id="UP001201844"/>
    </source>
</evidence>
<evidence type="ECO:0000313" key="3">
    <source>
        <dbReference type="EMBL" id="MCJ8151867.1"/>
    </source>
</evidence>
<organism evidence="3 4">
    <name type="scientific">Shinella sedimenti</name>
    <dbReference type="NCBI Taxonomy" id="2919913"/>
    <lineage>
        <taxon>Bacteria</taxon>
        <taxon>Pseudomonadati</taxon>
        <taxon>Pseudomonadota</taxon>
        <taxon>Alphaproteobacteria</taxon>
        <taxon>Hyphomicrobiales</taxon>
        <taxon>Rhizobiaceae</taxon>
        <taxon>Shinella</taxon>
    </lineage>
</organism>
<keyword evidence="3" id="KW-0255">Endonuclease</keyword>